<reference evidence="8" key="1">
    <citation type="submission" date="2016-10" db="EMBL/GenBank/DDBJ databases">
        <authorList>
            <person name="Varghese N."/>
            <person name="Submissions S."/>
        </authorList>
    </citation>
    <scope>NUCLEOTIDE SEQUENCE [LARGE SCALE GENOMIC DNA]</scope>
    <source>
        <strain evidence="8">DSM 17465</strain>
    </source>
</reference>
<keyword evidence="5" id="KW-0029">Amino-acid transport</keyword>
<proteinExistence type="inferred from homology"/>
<evidence type="ECO:0000256" key="2">
    <source>
        <dbReference type="ARBA" id="ARBA00022448"/>
    </source>
</evidence>
<dbReference type="InterPro" id="IPR027417">
    <property type="entry name" value="P-loop_NTPase"/>
</dbReference>
<evidence type="ECO:0000256" key="4">
    <source>
        <dbReference type="ARBA" id="ARBA00022840"/>
    </source>
</evidence>
<dbReference type="GO" id="GO:0005524">
    <property type="term" value="F:ATP binding"/>
    <property type="evidence" value="ECO:0007669"/>
    <property type="project" value="UniProtKB-KW"/>
</dbReference>
<dbReference type="SMART" id="SM00382">
    <property type="entry name" value="AAA"/>
    <property type="match status" value="1"/>
</dbReference>
<dbReference type="InterPro" id="IPR003593">
    <property type="entry name" value="AAA+_ATPase"/>
</dbReference>
<accession>A0A1I7DMK0</accession>
<dbReference type="Pfam" id="PF00005">
    <property type="entry name" value="ABC_tran"/>
    <property type="match status" value="1"/>
</dbReference>
<organism evidence="7 8">
    <name type="scientific">Pseudovibrio denitrificans</name>
    <dbReference type="NCBI Taxonomy" id="258256"/>
    <lineage>
        <taxon>Bacteria</taxon>
        <taxon>Pseudomonadati</taxon>
        <taxon>Pseudomonadota</taxon>
        <taxon>Alphaproteobacteria</taxon>
        <taxon>Hyphomicrobiales</taxon>
        <taxon>Stappiaceae</taxon>
        <taxon>Pseudovibrio</taxon>
    </lineage>
</organism>
<keyword evidence="8" id="KW-1185">Reference proteome</keyword>
<evidence type="ECO:0000313" key="8">
    <source>
        <dbReference type="Proteomes" id="UP000183371"/>
    </source>
</evidence>
<evidence type="ECO:0000259" key="6">
    <source>
        <dbReference type="PROSITE" id="PS50893"/>
    </source>
</evidence>
<keyword evidence="4 7" id="KW-0067">ATP-binding</keyword>
<dbReference type="RefSeq" id="WP_008551673.1">
    <property type="nucleotide sequence ID" value="NZ_FPBD01000009.1"/>
</dbReference>
<name>A0A1I7DMK0_9HYPH</name>
<dbReference type="GO" id="GO:0015658">
    <property type="term" value="F:branched-chain amino acid transmembrane transporter activity"/>
    <property type="evidence" value="ECO:0007669"/>
    <property type="project" value="TreeGrafter"/>
</dbReference>
<feature type="domain" description="ABC transporter" evidence="6">
    <location>
        <begin position="25"/>
        <end position="265"/>
    </location>
</feature>
<dbReference type="PROSITE" id="PS50893">
    <property type="entry name" value="ABC_TRANSPORTER_2"/>
    <property type="match status" value="1"/>
</dbReference>
<dbReference type="SUPFAM" id="SSF52540">
    <property type="entry name" value="P-loop containing nucleoside triphosphate hydrolases"/>
    <property type="match status" value="1"/>
</dbReference>
<keyword evidence="3" id="KW-0547">Nucleotide-binding</keyword>
<protein>
    <submittedName>
        <fullName evidence="7">Amino acid/amide ABC transporter ATP-binding protein 2, HAAT family</fullName>
    </submittedName>
</protein>
<dbReference type="CDD" id="cd03224">
    <property type="entry name" value="ABC_TM1139_LivF_branched"/>
    <property type="match status" value="1"/>
</dbReference>
<dbReference type="PANTHER" id="PTHR43820">
    <property type="entry name" value="HIGH-AFFINITY BRANCHED-CHAIN AMINO ACID TRANSPORT ATP-BINDING PROTEIN LIVF"/>
    <property type="match status" value="1"/>
</dbReference>
<dbReference type="InterPro" id="IPR003439">
    <property type="entry name" value="ABC_transporter-like_ATP-bd"/>
</dbReference>
<dbReference type="AlphaFoldDB" id="A0A1I7DMK0"/>
<evidence type="ECO:0000256" key="5">
    <source>
        <dbReference type="ARBA" id="ARBA00022970"/>
    </source>
</evidence>
<sequence>MNAIAEQTSNSKAPAANLQVAEDILSINNIEVIYDHVVLVLKGVSLTVPRGGIVALLGANGAGKTTTLKAISNLLQAERGEVTKGNIEFQGKQVQALSPNELVRRGCIQVMEGRRCFGHLSIEDNLMTGAYTRTDGNAEIKRDLEMVYDYFPRLRERRGSQAGYTSGGEQQMCAVGRALMSRPDMILLDEPSMGLAPQLQEEIFEIVKKLNKNEGVSFLLAEQNTNVALKYATYGYIMEAGRIVLDGDAESLRENEDVKEFYLGVGGEGRKSFRDGKHYKRRKRWLA</sequence>
<dbReference type="GO" id="GO:0016887">
    <property type="term" value="F:ATP hydrolysis activity"/>
    <property type="evidence" value="ECO:0007669"/>
    <property type="project" value="InterPro"/>
</dbReference>
<keyword evidence="2" id="KW-0813">Transport</keyword>
<dbReference type="PANTHER" id="PTHR43820:SF8">
    <property type="entry name" value="ABC TRANSPORTER SUBSTRATE-BINDING PROTEIN"/>
    <property type="match status" value="1"/>
</dbReference>
<dbReference type="EMBL" id="FPBD01000009">
    <property type="protein sequence ID" value="SFU12928.1"/>
    <property type="molecule type" value="Genomic_DNA"/>
</dbReference>
<evidence type="ECO:0000256" key="3">
    <source>
        <dbReference type="ARBA" id="ARBA00022741"/>
    </source>
</evidence>
<dbReference type="Gene3D" id="3.40.50.300">
    <property type="entry name" value="P-loop containing nucleotide triphosphate hydrolases"/>
    <property type="match status" value="1"/>
</dbReference>
<dbReference type="Proteomes" id="UP000183371">
    <property type="component" value="Unassembled WGS sequence"/>
</dbReference>
<dbReference type="GO" id="GO:0015807">
    <property type="term" value="P:L-amino acid transport"/>
    <property type="evidence" value="ECO:0007669"/>
    <property type="project" value="TreeGrafter"/>
</dbReference>
<evidence type="ECO:0000313" key="7">
    <source>
        <dbReference type="EMBL" id="SFU12928.1"/>
    </source>
</evidence>
<gene>
    <name evidence="7" type="ORF">SAMN05444141_109182</name>
</gene>
<dbReference type="InterPro" id="IPR052156">
    <property type="entry name" value="BCAA_Transport_ATP-bd_LivF"/>
</dbReference>
<comment type="similarity">
    <text evidence="1">Belongs to the ABC transporter superfamily.</text>
</comment>
<evidence type="ECO:0000256" key="1">
    <source>
        <dbReference type="ARBA" id="ARBA00005417"/>
    </source>
</evidence>